<proteinExistence type="predicted"/>
<dbReference type="Gene3D" id="3.40.50.80">
    <property type="entry name" value="Nucleotide-binding domain of ferredoxin-NADP reductase (FNR) module"/>
    <property type="match status" value="1"/>
</dbReference>
<evidence type="ECO:0000256" key="7">
    <source>
        <dbReference type="ARBA" id="ARBA00023180"/>
    </source>
</evidence>
<dbReference type="EMBL" id="MU853333">
    <property type="protein sequence ID" value="KAK4116844.1"/>
    <property type="molecule type" value="Genomic_DNA"/>
</dbReference>
<keyword evidence="10" id="KW-0732">Signal</keyword>
<feature type="transmembrane region" description="Helical" evidence="9">
    <location>
        <begin position="379"/>
        <end position="399"/>
    </location>
</feature>
<feature type="transmembrane region" description="Helical" evidence="9">
    <location>
        <begin position="236"/>
        <end position="254"/>
    </location>
</feature>
<evidence type="ECO:0000256" key="1">
    <source>
        <dbReference type="ARBA" id="ARBA00004141"/>
    </source>
</evidence>
<dbReference type="GeneID" id="89935059"/>
<evidence type="ECO:0000256" key="3">
    <source>
        <dbReference type="ARBA" id="ARBA00022692"/>
    </source>
</evidence>
<name>A0AAN6YXX3_9PEZI</name>
<dbReference type="Pfam" id="PF08022">
    <property type="entry name" value="FAD_binding_8"/>
    <property type="match status" value="1"/>
</dbReference>
<protein>
    <submittedName>
        <fullName evidence="12">Ferric reductase-like transmembrane component</fullName>
    </submittedName>
</protein>
<dbReference type="InterPro" id="IPR013130">
    <property type="entry name" value="Fe3_Rdtase_TM_dom"/>
</dbReference>
<dbReference type="Pfam" id="PF01794">
    <property type="entry name" value="Ferric_reduct"/>
    <property type="match status" value="1"/>
</dbReference>
<dbReference type="InterPro" id="IPR013112">
    <property type="entry name" value="FAD-bd_8"/>
</dbReference>
<dbReference type="GO" id="GO:0000293">
    <property type="term" value="F:ferric-chelate reductase activity"/>
    <property type="evidence" value="ECO:0007669"/>
    <property type="project" value="TreeGrafter"/>
</dbReference>
<evidence type="ECO:0000259" key="11">
    <source>
        <dbReference type="PROSITE" id="PS51384"/>
    </source>
</evidence>
<gene>
    <name evidence="12" type="ORF">N656DRAFT_701295</name>
</gene>
<reference evidence="12" key="1">
    <citation type="journal article" date="2023" name="Mol. Phylogenet. Evol.">
        <title>Genome-scale phylogeny and comparative genomics of the fungal order Sordariales.</title>
        <authorList>
            <person name="Hensen N."/>
            <person name="Bonometti L."/>
            <person name="Westerberg I."/>
            <person name="Brannstrom I.O."/>
            <person name="Guillou S."/>
            <person name="Cros-Aarteil S."/>
            <person name="Calhoun S."/>
            <person name="Haridas S."/>
            <person name="Kuo A."/>
            <person name="Mondo S."/>
            <person name="Pangilinan J."/>
            <person name="Riley R."/>
            <person name="LaButti K."/>
            <person name="Andreopoulos B."/>
            <person name="Lipzen A."/>
            <person name="Chen C."/>
            <person name="Yan M."/>
            <person name="Daum C."/>
            <person name="Ng V."/>
            <person name="Clum A."/>
            <person name="Steindorff A."/>
            <person name="Ohm R.A."/>
            <person name="Martin F."/>
            <person name="Silar P."/>
            <person name="Natvig D.O."/>
            <person name="Lalanne C."/>
            <person name="Gautier V."/>
            <person name="Ament-Velasquez S.L."/>
            <person name="Kruys A."/>
            <person name="Hutchinson M.I."/>
            <person name="Powell A.J."/>
            <person name="Barry K."/>
            <person name="Miller A.N."/>
            <person name="Grigoriev I.V."/>
            <person name="Debuchy R."/>
            <person name="Gladieux P."/>
            <person name="Hiltunen Thoren M."/>
            <person name="Johannesson H."/>
        </authorList>
    </citation>
    <scope>NUCLEOTIDE SEQUENCE</scope>
    <source>
        <strain evidence="12">CBS 508.74</strain>
    </source>
</reference>
<dbReference type="GO" id="GO:0006826">
    <property type="term" value="P:iron ion transport"/>
    <property type="evidence" value="ECO:0007669"/>
    <property type="project" value="TreeGrafter"/>
</dbReference>
<feature type="chain" id="PRO_5042920618" evidence="10">
    <location>
        <begin position="22"/>
        <end position="717"/>
    </location>
</feature>
<dbReference type="InterPro" id="IPR051410">
    <property type="entry name" value="Ferric/Cupric_Reductase"/>
</dbReference>
<feature type="transmembrane region" description="Helical" evidence="9">
    <location>
        <begin position="274"/>
        <end position="295"/>
    </location>
</feature>
<evidence type="ECO:0000256" key="4">
    <source>
        <dbReference type="ARBA" id="ARBA00022989"/>
    </source>
</evidence>
<evidence type="ECO:0000256" key="10">
    <source>
        <dbReference type="SAM" id="SignalP"/>
    </source>
</evidence>
<evidence type="ECO:0000313" key="12">
    <source>
        <dbReference type="EMBL" id="KAK4116844.1"/>
    </source>
</evidence>
<dbReference type="PROSITE" id="PS51384">
    <property type="entry name" value="FAD_FR"/>
    <property type="match status" value="1"/>
</dbReference>
<evidence type="ECO:0000313" key="13">
    <source>
        <dbReference type="Proteomes" id="UP001302812"/>
    </source>
</evidence>
<evidence type="ECO:0000256" key="5">
    <source>
        <dbReference type="ARBA" id="ARBA00023065"/>
    </source>
</evidence>
<keyword evidence="4 9" id="KW-1133">Transmembrane helix</keyword>
<dbReference type="GO" id="GO:0006879">
    <property type="term" value="P:intracellular iron ion homeostasis"/>
    <property type="evidence" value="ECO:0007669"/>
    <property type="project" value="TreeGrafter"/>
</dbReference>
<evidence type="ECO:0000256" key="8">
    <source>
        <dbReference type="SAM" id="MobiDB-lite"/>
    </source>
</evidence>
<dbReference type="PANTHER" id="PTHR32361">
    <property type="entry name" value="FERRIC/CUPRIC REDUCTASE TRANSMEMBRANE COMPONENT"/>
    <property type="match status" value="1"/>
</dbReference>
<feature type="transmembrane region" description="Helical" evidence="9">
    <location>
        <begin position="316"/>
        <end position="336"/>
    </location>
</feature>
<dbReference type="PANTHER" id="PTHR32361:SF9">
    <property type="entry name" value="FERRIC REDUCTASE TRANSMEMBRANE COMPONENT 3-RELATED"/>
    <property type="match status" value="1"/>
</dbReference>
<feature type="transmembrane region" description="Helical" evidence="9">
    <location>
        <begin position="351"/>
        <end position="372"/>
    </location>
</feature>
<keyword evidence="6 9" id="KW-0472">Membrane</keyword>
<comment type="caution">
    <text evidence="12">The sequence shown here is derived from an EMBL/GenBank/DDBJ whole genome shotgun (WGS) entry which is preliminary data.</text>
</comment>
<feature type="compositionally biased region" description="Polar residues" evidence="8">
    <location>
        <begin position="495"/>
        <end position="511"/>
    </location>
</feature>
<dbReference type="GO" id="GO:0005886">
    <property type="term" value="C:plasma membrane"/>
    <property type="evidence" value="ECO:0007669"/>
    <property type="project" value="TreeGrafter"/>
</dbReference>
<keyword evidence="7" id="KW-0325">Glycoprotein</keyword>
<feature type="region of interest" description="Disordered" evidence="8">
    <location>
        <begin position="495"/>
        <end position="541"/>
    </location>
</feature>
<dbReference type="SFLD" id="SFLDS00052">
    <property type="entry name" value="Ferric_Reductase_Domain"/>
    <property type="match status" value="1"/>
</dbReference>
<dbReference type="RefSeq" id="XP_064674414.1">
    <property type="nucleotide sequence ID" value="XM_064810934.1"/>
</dbReference>
<dbReference type="InterPro" id="IPR039261">
    <property type="entry name" value="FNR_nucleotide-bd"/>
</dbReference>
<dbReference type="InterPro" id="IPR017927">
    <property type="entry name" value="FAD-bd_FR_type"/>
</dbReference>
<dbReference type="CDD" id="cd06186">
    <property type="entry name" value="NOX_Duox_like_FAD_NADP"/>
    <property type="match status" value="1"/>
</dbReference>
<feature type="transmembrane region" description="Helical" evidence="9">
    <location>
        <begin position="174"/>
        <end position="197"/>
    </location>
</feature>
<evidence type="ECO:0000256" key="9">
    <source>
        <dbReference type="SAM" id="Phobius"/>
    </source>
</evidence>
<keyword evidence="5" id="KW-0406">Ion transport</keyword>
<evidence type="ECO:0000256" key="6">
    <source>
        <dbReference type="ARBA" id="ARBA00023136"/>
    </source>
</evidence>
<accession>A0AAN6YXX3</accession>
<keyword evidence="3 9" id="KW-0812">Transmembrane</keyword>
<comment type="subcellular location">
    <subcellularLocation>
        <location evidence="1">Membrane</location>
        <topology evidence="1">Multi-pass membrane protein</topology>
    </subcellularLocation>
</comment>
<dbReference type="AlphaFoldDB" id="A0AAN6YXX3"/>
<dbReference type="SFLD" id="SFLDG01168">
    <property type="entry name" value="Ferric_reductase_subgroup_(FRE"/>
    <property type="match status" value="1"/>
</dbReference>
<keyword evidence="13" id="KW-1185">Reference proteome</keyword>
<dbReference type="SUPFAM" id="SSF52343">
    <property type="entry name" value="Ferredoxin reductase-like, C-terminal NADP-linked domain"/>
    <property type="match status" value="1"/>
</dbReference>
<dbReference type="GO" id="GO:0015677">
    <property type="term" value="P:copper ion import"/>
    <property type="evidence" value="ECO:0007669"/>
    <property type="project" value="TreeGrafter"/>
</dbReference>
<evidence type="ECO:0000256" key="2">
    <source>
        <dbReference type="ARBA" id="ARBA00022448"/>
    </source>
</evidence>
<dbReference type="Proteomes" id="UP001302812">
    <property type="component" value="Unassembled WGS sequence"/>
</dbReference>
<reference evidence="12" key="2">
    <citation type="submission" date="2023-05" db="EMBL/GenBank/DDBJ databases">
        <authorList>
            <consortium name="Lawrence Berkeley National Laboratory"/>
            <person name="Steindorff A."/>
            <person name="Hensen N."/>
            <person name="Bonometti L."/>
            <person name="Westerberg I."/>
            <person name="Brannstrom I.O."/>
            <person name="Guillou S."/>
            <person name="Cros-Aarteil S."/>
            <person name="Calhoun S."/>
            <person name="Haridas S."/>
            <person name="Kuo A."/>
            <person name="Mondo S."/>
            <person name="Pangilinan J."/>
            <person name="Riley R."/>
            <person name="Labutti K."/>
            <person name="Andreopoulos B."/>
            <person name="Lipzen A."/>
            <person name="Chen C."/>
            <person name="Yanf M."/>
            <person name="Daum C."/>
            <person name="Ng V."/>
            <person name="Clum A."/>
            <person name="Ohm R."/>
            <person name="Martin F."/>
            <person name="Silar P."/>
            <person name="Natvig D."/>
            <person name="Lalanne C."/>
            <person name="Gautier V."/>
            <person name="Ament-Velasquez S.L."/>
            <person name="Kruys A."/>
            <person name="Hutchinson M.I."/>
            <person name="Powell A.J."/>
            <person name="Barry K."/>
            <person name="Miller A.N."/>
            <person name="Grigoriev I.V."/>
            <person name="Debuchy R."/>
            <person name="Gladieux P."/>
            <person name="Thoren M.H."/>
            <person name="Johannesson H."/>
        </authorList>
    </citation>
    <scope>NUCLEOTIDE SEQUENCE</scope>
    <source>
        <strain evidence="12">CBS 508.74</strain>
    </source>
</reference>
<organism evidence="12 13">
    <name type="scientific">Canariomyces notabilis</name>
    <dbReference type="NCBI Taxonomy" id="2074819"/>
    <lineage>
        <taxon>Eukaryota</taxon>
        <taxon>Fungi</taxon>
        <taxon>Dikarya</taxon>
        <taxon>Ascomycota</taxon>
        <taxon>Pezizomycotina</taxon>
        <taxon>Sordariomycetes</taxon>
        <taxon>Sordariomycetidae</taxon>
        <taxon>Sordariales</taxon>
        <taxon>Chaetomiaceae</taxon>
        <taxon>Canariomyces</taxon>
    </lineage>
</organism>
<sequence>MRHSLALGLLQTCILPRAARALVGIDTDMWKPPCAYACSQALAPFMLSCSVHDMSEEGHGHDGGMMMTSPSCRAGDTAYLTTLAMCLHMKCAELYSIPTWSLEKYWAEQATGDPSVPAKWDYATALASISHHPTRELGPEERLNFTALVPESDWESQLGTMVTMEYEEIIHPRYGIVILVTGFGTPVVLTWLGYLPYMTGILEKIKPYLVYPSAVGTYQVRPLPYLLGNAPTVGQALYIALMVVLNVVLSAVNYRSFQPNVWYTNQWREIMSYVLYRTGTLAFALLPLVILFSTRNNVLLWLSDWSHATYLLLHRWVARIFAIQAILHSILALVIYRDTGAYPAEEKLDYWIWGAVATVAASIMLVGSGLYVRRWSYEIFLITHILLAVFVVVGCWYHVELRFQRKYGYEMWIYAACAVWFFERLVRVLRVLKAGVHRARITEVGDDIVRVDIAGVRWGTVPGQHAYIYFPTLNPLRPWENHPFSILSTTHLHPPSRFTQQHEASPTTSPPSDRASDDAVEKGHGTTTTTITTNNTTTTRACNATPAPAGITFFIRKSAGMTRSLRATTHEGGLGVVALLDGPYPNNPNTGAVLSCDRVLLIGGGIGITALLPWACSSGHPNVKLCWSVRRTASGEGLVRALEHALPAEKDVRIGKRVDVDGLLQEEVRAGWRRIGVVACGPAGLCDDVRDKVARMGREEGRKRGVVFVLEVDAYSW</sequence>
<keyword evidence="2" id="KW-0813">Transport</keyword>
<feature type="domain" description="FAD-binding FR-type" evidence="11">
    <location>
        <begin position="418"/>
        <end position="590"/>
    </location>
</feature>
<feature type="compositionally biased region" description="Low complexity" evidence="8">
    <location>
        <begin position="526"/>
        <end position="539"/>
    </location>
</feature>
<feature type="compositionally biased region" description="Basic and acidic residues" evidence="8">
    <location>
        <begin position="514"/>
        <end position="524"/>
    </location>
</feature>
<feature type="signal peptide" evidence="10">
    <location>
        <begin position="1"/>
        <end position="21"/>
    </location>
</feature>